<evidence type="ECO:0000313" key="6">
    <source>
        <dbReference type="Proteomes" id="UP000823941"/>
    </source>
</evidence>
<protein>
    <recommendedName>
        <fullName evidence="4">FLYWCH-type domain-containing protein</fullName>
    </recommendedName>
</protein>
<dbReference type="InterPro" id="IPR007588">
    <property type="entry name" value="Znf_FLYWCH"/>
</dbReference>
<proteinExistence type="predicted"/>
<comment type="caution">
    <text evidence="5">The sequence shown here is derived from an EMBL/GenBank/DDBJ whole genome shotgun (WGS) entry which is preliminary data.</text>
</comment>
<reference evidence="5 6" key="1">
    <citation type="submission" date="2021-06" db="EMBL/GenBank/DDBJ databases">
        <title>A haploid diamondback moth (Plutella xylostella L.) genome assembly resolves 31 chromosomes and identifies a diamide resistance mutation.</title>
        <authorList>
            <person name="Ward C.M."/>
            <person name="Perry K.D."/>
            <person name="Baker G."/>
            <person name="Powis K."/>
            <person name="Heckel D.G."/>
            <person name="Baxter S.W."/>
        </authorList>
    </citation>
    <scope>NUCLEOTIDE SEQUENCE [LARGE SCALE GENOMIC DNA]</scope>
    <source>
        <strain evidence="5 6">LV</strain>
        <tissue evidence="5">Single pupa</tissue>
    </source>
</reference>
<keyword evidence="2" id="KW-0863">Zinc-finger</keyword>
<sequence>MFVATNRGQRAIQLGRYRFTRGRCTGSKTVWRCVKQTTAGCKAMITTVENAIVKLTGEHTH</sequence>
<dbReference type="Pfam" id="PF04500">
    <property type="entry name" value="FLYWCH"/>
    <property type="match status" value="1"/>
</dbReference>
<dbReference type="EMBL" id="JAHIBW010000006">
    <property type="protein sequence ID" value="KAG7309911.1"/>
    <property type="molecule type" value="Genomic_DNA"/>
</dbReference>
<evidence type="ECO:0000259" key="4">
    <source>
        <dbReference type="Pfam" id="PF04500"/>
    </source>
</evidence>
<keyword evidence="3" id="KW-0862">Zinc</keyword>
<feature type="domain" description="FLYWCH-type" evidence="4">
    <location>
        <begin position="2"/>
        <end position="61"/>
    </location>
</feature>
<evidence type="ECO:0000256" key="2">
    <source>
        <dbReference type="ARBA" id="ARBA00022771"/>
    </source>
</evidence>
<dbReference type="Proteomes" id="UP000823941">
    <property type="component" value="Chromosome 6"/>
</dbReference>
<evidence type="ECO:0000313" key="5">
    <source>
        <dbReference type="EMBL" id="KAG7309911.1"/>
    </source>
</evidence>
<evidence type="ECO:0000256" key="1">
    <source>
        <dbReference type="ARBA" id="ARBA00022723"/>
    </source>
</evidence>
<keyword evidence="6" id="KW-1185">Reference proteome</keyword>
<organism evidence="5 6">
    <name type="scientific">Plutella xylostella</name>
    <name type="common">Diamondback moth</name>
    <name type="synonym">Plutella maculipennis</name>
    <dbReference type="NCBI Taxonomy" id="51655"/>
    <lineage>
        <taxon>Eukaryota</taxon>
        <taxon>Metazoa</taxon>
        <taxon>Ecdysozoa</taxon>
        <taxon>Arthropoda</taxon>
        <taxon>Hexapoda</taxon>
        <taxon>Insecta</taxon>
        <taxon>Pterygota</taxon>
        <taxon>Neoptera</taxon>
        <taxon>Endopterygota</taxon>
        <taxon>Lepidoptera</taxon>
        <taxon>Glossata</taxon>
        <taxon>Ditrysia</taxon>
        <taxon>Yponomeutoidea</taxon>
        <taxon>Plutellidae</taxon>
        <taxon>Plutella</taxon>
    </lineage>
</organism>
<evidence type="ECO:0000256" key="3">
    <source>
        <dbReference type="ARBA" id="ARBA00022833"/>
    </source>
</evidence>
<accession>A0ABQ7QXZ6</accession>
<dbReference type="Gene3D" id="2.20.25.240">
    <property type="match status" value="1"/>
</dbReference>
<gene>
    <name evidence="5" type="ORF">JYU34_004425</name>
</gene>
<keyword evidence="1" id="KW-0479">Metal-binding</keyword>
<name>A0ABQ7QXZ6_PLUXY</name>